<evidence type="ECO:0000313" key="20">
    <source>
        <dbReference type="Proteomes" id="UP000027986"/>
    </source>
</evidence>
<comment type="subcellular location">
    <subcellularLocation>
        <location evidence="1">Cell membrane</location>
        <topology evidence="1">Multi-pass membrane protein</topology>
    </subcellularLocation>
    <subcellularLocation>
        <location evidence="16">Membrane</location>
        <topology evidence="16">Multi-pass membrane protein</topology>
    </subcellularLocation>
</comment>
<keyword evidence="4" id="KW-0813">Transport</keyword>
<feature type="region of interest" description="Disordered" evidence="17">
    <location>
        <begin position="272"/>
        <end position="387"/>
    </location>
</feature>
<dbReference type="GO" id="GO:0015031">
    <property type="term" value="P:protein transport"/>
    <property type="evidence" value="ECO:0007669"/>
    <property type="project" value="UniProtKB-KW"/>
</dbReference>
<keyword evidence="5" id="KW-1003">Cell membrane</keyword>
<dbReference type="InterPro" id="IPR001708">
    <property type="entry name" value="YidC/ALB3/OXA1/COX18"/>
</dbReference>
<evidence type="ECO:0000256" key="15">
    <source>
        <dbReference type="ARBA" id="ARBA00033342"/>
    </source>
</evidence>
<dbReference type="NCBIfam" id="TIGR03592">
    <property type="entry name" value="yidC_oxa1_cterm"/>
    <property type="match status" value="1"/>
</dbReference>
<sequence>MDTLLYPLEWFVAAIMVGWHKLFSLVGLPEASGWTWALSIAGLVIVLRILLIPLFVKQIHASRRMQLVQPEMQKIQAKYKGKKDPESRAKQQEEMMELYRTTGTNPLGSCLPILLQAPFFFALFRVLNNLSKIADGRHDEIGFLTKSLAGQAESSKLFGAKLSDTFMGTDGWGSAKWVAILLIVLMSATSFITQHQLMRRNMPKAALEGPMAKQQQIIIYLMPIFFAISGVNFPIGVLIYWFVTNVWTMGQQWFVIHRMPTPGSAAEKKLEERNRAKGREHKTVTMDDLRKANEGKPKGRFAQAMEKAQEQAREQQGLKTGARPAGASKVSMSKKKAAASDDVVESSVVETPAATNPVRENGRATKAPQTGPRNQPKKNTPRSKRKK</sequence>
<evidence type="ECO:0000256" key="4">
    <source>
        <dbReference type="ARBA" id="ARBA00022448"/>
    </source>
</evidence>
<feature type="transmembrane region" description="Helical" evidence="18">
    <location>
        <begin position="7"/>
        <end position="28"/>
    </location>
</feature>
<evidence type="ECO:0000256" key="17">
    <source>
        <dbReference type="SAM" id="MobiDB-lite"/>
    </source>
</evidence>
<accession>A0A075JCS3</accession>
<dbReference type="GeneID" id="41839782"/>
<dbReference type="NCBIfam" id="NF002350">
    <property type="entry name" value="PRK01315.1"/>
    <property type="match status" value="1"/>
</dbReference>
<dbReference type="OrthoDB" id="9780552at2"/>
<dbReference type="PANTHER" id="PTHR12428">
    <property type="entry name" value="OXA1"/>
    <property type="match status" value="1"/>
</dbReference>
<feature type="transmembrane region" description="Helical" evidence="18">
    <location>
        <begin position="106"/>
        <end position="127"/>
    </location>
</feature>
<protein>
    <recommendedName>
        <fullName evidence="3">Membrane protein insertase YidC</fullName>
    </recommendedName>
    <alternativeName>
        <fullName evidence="15">Foldase YidC</fullName>
    </alternativeName>
    <alternativeName>
        <fullName evidence="14">Membrane integrase YidC</fullName>
    </alternativeName>
    <alternativeName>
        <fullName evidence="13">Membrane protein YidC</fullName>
    </alternativeName>
</protein>
<dbReference type="EMBL" id="CP008889">
    <property type="protein sequence ID" value="AIF39754.1"/>
    <property type="molecule type" value="Genomic_DNA"/>
</dbReference>
<comment type="similarity">
    <text evidence="2">Belongs to the OXA1/ALB3/YidC family. Type 1 subfamily.</text>
</comment>
<dbReference type="KEGG" id="dni:HX89_00640"/>
<dbReference type="HOGENOM" id="CLU_036138_5_1_11"/>
<keyword evidence="6 16" id="KW-0812">Transmembrane</keyword>
<reference evidence="19 20" key="1">
    <citation type="submission" date="2014-07" db="EMBL/GenBank/DDBJ databases">
        <title>Genome Sequencing of Dermacoccus nishinomiyaensis.</title>
        <authorList>
            <person name="Hong K.W."/>
            <person name="Chan K.G."/>
        </authorList>
    </citation>
    <scope>NUCLEOTIDE SEQUENCE [LARGE SCALE GENOMIC DNA]</scope>
    <source>
        <strain evidence="19 20">M25</strain>
    </source>
</reference>
<organism evidence="19 20">
    <name type="scientific">Dermacoccus nishinomiyaensis</name>
    <dbReference type="NCBI Taxonomy" id="1274"/>
    <lineage>
        <taxon>Bacteria</taxon>
        <taxon>Bacillati</taxon>
        <taxon>Actinomycetota</taxon>
        <taxon>Actinomycetes</taxon>
        <taxon>Micrococcales</taxon>
        <taxon>Dermacoccaceae</taxon>
        <taxon>Dermacoccus</taxon>
    </lineage>
</organism>
<dbReference type="GO" id="GO:0032977">
    <property type="term" value="F:membrane insertase activity"/>
    <property type="evidence" value="ECO:0007669"/>
    <property type="project" value="InterPro"/>
</dbReference>
<feature type="compositionally biased region" description="Basic and acidic residues" evidence="17">
    <location>
        <begin position="272"/>
        <end position="297"/>
    </location>
</feature>
<comment type="subunit">
    <text evidence="12">Interacts with the Sec translocase complex via SecD. Specifically interacts with transmembrane segments of nascent integral membrane proteins during membrane integration.</text>
</comment>
<evidence type="ECO:0000256" key="12">
    <source>
        <dbReference type="ARBA" id="ARBA00026028"/>
    </source>
</evidence>
<keyword evidence="20" id="KW-1185">Reference proteome</keyword>
<evidence type="ECO:0000256" key="18">
    <source>
        <dbReference type="SAM" id="Phobius"/>
    </source>
</evidence>
<evidence type="ECO:0000256" key="9">
    <source>
        <dbReference type="ARBA" id="ARBA00023136"/>
    </source>
</evidence>
<comment type="function">
    <text evidence="11">Required for the insertion and/or proper folding and/or complex formation of integral membrane proteins into the membrane. Involved in integration of membrane proteins that insert both dependently and independently of the Sec translocase complex, as well as at least some lipoproteins. Aids folding of multispanning membrane proteins.</text>
</comment>
<keyword evidence="8 18" id="KW-1133">Transmembrane helix</keyword>
<evidence type="ECO:0000256" key="14">
    <source>
        <dbReference type="ARBA" id="ARBA00033245"/>
    </source>
</evidence>
<feature type="transmembrane region" description="Helical" evidence="18">
    <location>
        <begin position="34"/>
        <end position="56"/>
    </location>
</feature>
<dbReference type="InterPro" id="IPR047196">
    <property type="entry name" value="YidC_ALB_C"/>
</dbReference>
<dbReference type="Pfam" id="PF02096">
    <property type="entry name" value="60KD_IMP"/>
    <property type="match status" value="1"/>
</dbReference>
<evidence type="ECO:0000256" key="10">
    <source>
        <dbReference type="ARBA" id="ARBA00023186"/>
    </source>
</evidence>
<evidence type="ECO:0000256" key="5">
    <source>
        <dbReference type="ARBA" id="ARBA00022475"/>
    </source>
</evidence>
<keyword evidence="7" id="KW-0653">Protein transport</keyword>
<feature type="transmembrane region" description="Helical" evidence="18">
    <location>
        <begin position="218"/>
        <end position="243"/>
    </location>
</feature>
<evidence type="ECO:0000256" key="3">
    <source>
        <dbReference type="ARBA" id="ARBA00015325"/>
    </source>
</evidence>
<evidence type="ECO:0000256" key="8">
    <source>
        <dbReference type="ARBA" id="ARBA00022989"/>
    </source>
</evidence>
<dbReference type="CDD" id="cd20070">
    <property type="entry name" value="5TM_YidC_Alb3"/>
    <property type="match status" value="1"/>
</dbReference>
<evidence type="ECO:0000256" key="7">
    <source>
        <dbReference type="ARBA" id="ARBA00022927"/>
    </source>
</evidence>
<feature type="compositionally biased region" description="Basic residues" evidence="17">
    <location>
        <begin position="375"/>
        <end position="387"/>
    </location>
</feature>
<proteinExistence type="inferred from homology"/>
<evidence type="ECO:0000256" key="13">
    <source>
        <dbReference type="ARBA" id="ARBA00031538"/>
    </source>
</evidence>
<dbReference type="GO" id="GO:0005886">
    <property type="term" value="C:plasma membrane"/>
    <property type="evidence" value="ECO:0007669"/>
    <property type="project" value="UniProtKB-SubCell"/>
</dbReference>
<evidence type="ECO:0000256" key="6">
    <source>
        <dbReference type="ARBA" id="ARBA00022692"/>
    </source>
</evidence>
<evidence type="ECO:0000256" key="2">
    <source>
        <dbReference type="ARBA" id="ARBA00010527"/>
    </source>
</evidence>
<dbReference type="AlphaFoldDB" id="A0A075JCS3"/>
<keyword evidence="9 18" id="KW-0472">Membrane</keyword>
<dbReference type="RefSeq" id="WP_038566267.1">
    <property type="nucleotide sequence ID" value="NZ_CP008889.1"/>
</dbReference>
<evidence type="ECO:0000256" key="1">
    <source>
        <dbReference type="ARBA" id="ARBA00004651"/>
    </source>
</evidence>
<feature type="transmembrane region" description="Helical" evidence="18">
    <location>
        <begin position="177"/>
        <end position="197"/>
    </location>
</feature>
<evidence type="ECO:0000313" key="19">
    <source>
        <dbReference type="EMBL" id="AIF39754.1"/>
    </source>
</evidence>
<dbReference type="PANTHER" id="PTHR12428:SF65">
    <property type="entry name" value="CYTOCHROME C OXIDASE ASSEMBLY PROTEIN COX18, MITOCHONDRIAL"/>
    <property type="match status" value="1"/>
</dbReference>
<dbReference type="Proteomes" id="UP000027986">
    <property type="component" value="Chromosome"/>
</dbReference>
<gene>
    <name evidence="19" type="ORF">HX89_00640</name>
</gene>
<dbReference type="InterPro" id="IPR028055">
    <property type="entry name" value="YidC/Oxa/ALB_C"/>
</dbReference>
<dbReference type="eggNOG" id="COG0706">
    <property type="taxonomic scope" value="Bacteria"/>
</dbReference>
<evidence type="ECO:0000256" key="11">
    <source>
        <dbReference type="ARBA" id="ARBA00025034"/>
    </source>
</evidence>
<evidence type="ECO:0000256" key="16">
    <source>
        <dbReference type="RuleBase" id="RU003945"/>
    </source>
</evidence>
<keyword evidence="10" id="KW-0143">Chaperone</keyword>
<name>A0A075JCS3_9MICO</name>
<dbReference type="GO" id="GO:0051205">
    <property type="term" value="P:protein insertion into membrane"/>
    <property type="evidence" value="ECO:0007669"/>
    <property type="project" value="TreeGrafter"/>
</dbReference>